<dbReference type="Proteomes" id="UP000231912">
    <property type="component" value="Unassembled WGS sequence"/>
</dbReference>
<keyword evidence="7 9" id="KW-0408">Iron</keyword>
<feature type="binding site" description="covalent" evidence="8">
    <location>
        <position position="223"/>
    </location>
    <ligand>
        <name>heme c</name>
        <dbReference type="ChEBI" id="CHEBI:61717"/>
        <label>2</label>
    </ligand>
</feature>
<protein>
    <submittedName>
        <fullName evidence="11">Cytochrome-c peroxidase</fullName>
    </submittedName>
</protein>
<dbReference type="Pfam" id="PF03150">
    <property type="entry name" value="CCP_MauG"/>
    <property type="match status" value="1"/>
</dbReference>
<evidence type="ECO:0000256" key="2">
    <source>
        <dbReference type="ARBA" id="ARBA00022617"/>
    </source>
</evidence>
<dbReference type="PROSITE" id="PS51007">
    <property type="entry name" value="CYTC"/>
    <property type="match status" value="2"/>
</dbReference>
<dbReference type="Gene3D" id="1.10.760.10">
    <property type="entry name" value="Cytochrome c-like domain"/>
    <property type="match status" value="2"/>
</dbReference>
<keyword evidence="3 9" id="KW-0479">Metal-binding</keyword>
<keyword evidence="2 8" id="KW-0349">Heme</keyword>
<feature type="binding site" description="axial binding residue" evidence="9">
    <location>
        <position position="227"/>
    </location>
    <ligand>
        <name>heme c</name>
        <dbReference type="ChEBI" id="CHEBI:61717"/>
        <label>2</label>
    </ligand>
    <ligandPart>
        <name>Fe</name>
        <dbReference type="ChEBI" id="CHEBI:18248"/>
    </ligandPart>
</feature>
<sequence length="328" mass="35974">MNQRQILTFGLVLAVVLTACGPSEKTKQLIEDAKRSFGTLPAKMPGSEKDTPERIALGEKLYFEKRLSINDSQSCSSCHKTLGKDAGVDNLPTSPGALGKNGDRNSPTSLNAGFHIVQFWDGRAADLKAQAKGPILNPVEMAMPSEAAVEKKLSEIPEYVELFAKAFPDQEKKITYDNLAEAIAAFERTLITKDRFDEFQNGNHRALSSEEQKGLETFISTGCISCHYGPLLGGNGFRKLGQKVPYENTADLGRFAVTKVDADKYFFKVPSLRNIALTAPYFHDGKVATLEDAVKKMAYLQLGKELSAEEVNSIVSFLKALSDKNRSN</sequence>
<feature type="binding site" description="axial binding residue" evidence="9">
    <location>
        <position position="79"/>
    </location>
    <ligand>
        <name>heme c</name>
        <dbReference type="ChEBI" id="CHEBI:61717"/>
        <label>1</label>
    </ligand>
    <ligandPart>
        <name>Fe</name>
        <dbReference type="ChEBI" id="CHEBI:18248"/>
    </ligandPart>
</feature>
<dbReference type="PANTHER" id="PTHR30600:SF7">
    <property type="entry name" value="CYTOCHROME C PEROXIDASE-RELATED"/>
    <property type="match status" value="1"/>
</dbReference>
<dbReference type="InterPro" id="IPR004852">
    <property type="entry name" value="Di-haem_cyt_c_peroxidsae"/>
</dbReference>
<evidence type="ECO:0000313" key="12">
    <source>
        <dbReference type="Proteomes" id="UP000231912"/>
    </source>
</evidence>
<gene>
    <name evidence="11" type="ORF">CH371_05685</name>
</gene>
<dbReference type="InterPro" id="IPR051395">
    <property type="entry name" value="Cytochrome_c_Peroxidase/MauG"/>
</dbReference>
<evidence type="ECO:0000256" key="4">
    <source>
        <dbReference type="ARBA" id="ARBA00022729"/>
    </source>
</evidence>
<dbReference type="GO" id="GO:0009055">
    <property type="term" value="F:electron transfer activity"/>
    <property type="evidence" value="ECO:0007669"/>
    <property type="project" value="InterPro"/>
</dbReference>
<comment type="subcellular location">
    <subcellularLocation>
        <location evidence="1">Periplasm</location>
    </subcellularLocation>
</comment>
<feature type="domain" description="Cytochrome c" evidence="10">
    <location>
        <begin position="53"/>
        <end position="164"/>
    </location>
</feature>
<feature type="binding site" description="covalent" evidence="8">
    <location>
        <position position="75"/>
    </location>
    <ligand>
        <name>heme c</name>
        <dbReference type="ChEBI" id="CHEBI:61717"/>
        <label>1</label>
    </ligand>
</feature>
<reference evidence="11 12" key="1">
    <citation type="submission" date="2017-07" db="EMBL/GenBank/DDBJ databases">
        <title>Leptospira spp. isolated from tropical soils.</title>
        <authorList>
            <person name="Thibeaux R."/>
            <person name="Iraola G."/>
            <person name="Ferres I."/>
            <person name="Bierque E."/>
            <person name="Girault D."/>
            <person name="Soupe-Gilbert M.-E."/>
            <person name="Picardeau M."/>
            <person name="Goarant C."/>
        </authorList>
    </citation>
    <scope>NUCLEOTIDE SEQUENCE [LARGE SCALE GENOMIC DNA]</scope>
    <source>
        <strain evidence="11 12">FH2-C-A2</strain>
    </source>
</reference>
<dbReference type="InterPro" id="IPR036909">
    <property type="entry name" value="Cyt_c-like_dom_sf"/>
</dbReference>
<comment type="caution">
    <text evidence="11">The sequence shown here is derived from an EMBL/GenBank/DDBJ whole genome shotgun (WGS) entry which is preliminary data.</text>
</comment>
<dbReference type="RefSeq" id="WP_100757971.1">
    <property type="nucleotide sequence ID" value="NZ_NPDT01000001.1"/>
</dbReference>
<dbReference type="InterPro" id="IPR009056">
    <property type="entry name" value="Cyt_c-like_dom"/>
</dbReference>
<evidence type="ECO:0000256" key="3">
    <source>
        <dbReference type="ARBA" id="ARBA00022723"/>
    </source>
</evidence>
<name>A0A2M9ZGF2_9LEPT</name>
<organism evidence="11 12">
    <name type="scientific">Leptospira wolffii</name>
    <dbReference type="NCBI Taxonomy" id="409998"/>
    <lineage>
        <taxon>Bacteria</taxon>
        <taxon>Pseudomonadati</taxon>
        <taxon>Spirochaetota</taxon>
        <taxon>Spirochaetia</taxon>
        <taxon>Leptospirales</taxon>
        <taxon>Leptospiraceae</taxon>
        <taxon>Leptospira</taxon>
    </lineage>
</organism>
<evidence type="ECO:0000259" key="10">
    <source>
        <dbReference type="PROSITE" id="PS51007"/>
    </source>
</evidence>
<dbReference type="EMBL" id="NPDT01000001">
    <property type="protein sequence ID" value="PJZ67508.1"/>
    <property type="molecule type" value="Genomic_DNA"/>
</dbReference>
<comment type="PTM">
    <text evidence="8">Binds 2 heme groups per subunit.</text>
</comment>
<evidence type="ECO:0000256" key="5">
    <source>
        <dbReference type="ARBA" id="ARBA00022764"/>
    </source>
</evidence>
<keyword evidence="11" id="KW-0575">Peroxidase</keyword>
<dbReference type="PANTHER" id="PTHR30600">
    <property type="entry name" value="CYTOCHROME C PEROXIDASE-RELATED"/>
    <property type="match status" value="1"/>
</dbReference>
<dbReference type="SUPFAM" id="SSF46626">
    <property type="entry name" value="Cytochrome c"/>
    <property type="match status" value="2"/>
</dbReference>
<keyword evidence="4" id="KW-0732">Signal</keyword>
<evidence type="ECO:0000256" key="8">
    <source>
        <dbReference type="PIRSR" id="PIRSR000294-1"/>
    </source>
</evidence>
<feature type="domain" description="Cytochrome c" evidence="10">
    <location>
        <begin position="209"/>
        <end position="322"/>
    </location>
</feature>
<dbReference type="PIRSF" id="PIRSF000294">
    <property type="entry name" value="Cytochrome-c_peroxidase"/>
    <property type="match status" value="1"/>
</dbReference>
<feature type="binding site" description="axial binding residue" evidence="9">
    <location>
        <position position="297"/>
    </location>
    <ligand>
        <name>heme c</name>
        <dbReference type="ChEBI" id="CHEBI:61717"/>
        <label>2</label>
    </ligand>
    <ligandPart>
        <name>Fe</name>
        <dbReference type="ChEBI" id="CHEBI:18248"/>
    </ligandPart>
</feature>
<dbReference type="AlphaFoldDB" id="A0A2M9ZGF2"/>
<dbReference type="GO" id="GO:0042597">
    <property type="term" value="C:periplasmic space"/>
    <property type="evidence" value="ECO:0007669"/>
    <property type="project" value="UniProtKB-SubCell"/>
</dbReference>
<dbReference type="GO" id="GO:0020037">
    <property type="term" value="F:heme binding"/>
    <property type="evidence" value="ECO:0007669"/>
    <property type="project" value="InterPro"/>
</dbReference>
<evidence type="ECO:0000256" key="6">
    <source>
        <dbReference type="ARBA" id="ARBA00023002"/>
    </source>
</evidence>
<evidence type="ECO:0000256" key="9">
    <source>
        <dbReference type="PIRSR" id="PIRSR000294-2"/>
    </source>
</evidence>
<keyword evidence="5" id="KW-0574">Periplasm</keyword>
<evidence type="ECO:0000256" key="7">
    <source>
        <dbReference type="ARBA" id="ARBA00023004"/>
    </source>
</evidence>
<keyword evidence="6" id="KW-0560">Oxidoreductase</keyword>
<dbReference type="GO" id="GO:0046872">
    <property type="term" value="F:metal ion binding"/>
    <property type="evidence" value="ECO:0007669"/>
    <property type="project" value="UniProtKB-KW"/>
</dbReference>
<comment type="cofactor">
    <cofactor evidence="8">
        <name>heme</name>
        <dbReference type="ChEBI" id="CHEBI:30413"/>
    </cofactor>
    <text evidence="8">Binds 2 heme groups.</text>
</comment>
<dbReference type="PROSITE" id="PS51257">
    <property type="entry name" value="PROKAR_LIPOPROTEIN"/>
    <property type="match status" value="1"/>
</dbReference>
<evidence type="ECO:0000256" key="1">
    <source>
        <dbReference type="ARBA" id="ARBA00004418"/>
    </source>
</evidence>
<dbReference type="GO" id="GO:0004130">
    <property type="term" value="F:cytochrome-c peroxidase activity"/>
    <property type="evidence" value="ECO:0007669"/>
    <property type="project" value="TreeGrafter"/>
</dbReference>
<feature type="binding site" description="covalent" evidence="8">
    <location>
        <position position="78"/>
    </location>
    <ligand>
        <name>heme c</name>
        <dbReference type="ChEBI" id="CHEBI:61717"/>
        <label>1</label>
    </ligand>
</feature>
<feature type="binding site" description="covalent" evidence="8">
    <location>
        <position position="226"/>
    </location>
    <ligand>
        <name>heme c</name>
        <dbReference type="ChEBI" id="CHEBI:61717"/>
        <label>2</label>
    </ligand>
</feature>
<dbReference type="InterPro" id="IPR026259">
    <property type="entry name" value="MauG/Cytc_peroxidase"/>
</dbReference>
<accession>A0A2M9ZGF2</accession>
<evidence type="ECO:0000313" key="11">
    <source>
        <dbReference type="EMBL" id="PJZ67508.1"/>
    </source>
</evidence>
<proteinExistence type="predicted"/>